<dbReference type="GO" id="GO:0046872">
    <property type="term" value="F:metal ion binding"/>
    <property type="evidence" value="ECO:0007669"/>
    <property type="project" value="UniProtKB-KW"/>
</dbReference>
<proteinExistence type="inferred from homology"/>
<evidence type="ECO:0000256" key="1">
    <source>
        <dbReference type="ARBA" id="ARBA00004430"/>
    </source>
</evidence>
<keyword evidence="4" id="KW-0479">Metal-binding</keyword>
<dbReference type="Proteomes" id="UP001168821">
    <property type="component" value="Unassembled WGS sequence"/>
</dbReference>
<evidence type="ECO:0000256" key="10">
    <source>
        <dbReference type="ARBA" id="ARBA00046139"/>
    </source>
</evidence>
<evidence type="ECO:0000256" key="5">
    <source>
        <dbReference type="ARBA" id="ARBA00023004"/>
    </source>
</evidence>
<evidence type="ECO:0000259" key="11">
    <source>
        <dbReference type="PROSITE" id="PS50255"/>
    </source>
</evidence>
<evidence type="ECO:0000313" key="13">
    <source>
        <dbReference type="Proteomes" id="UP001168821"/>
    </source>
</evidence>
<comment type="caution">
    <text evidence="12">The sequence shown here is derived from an EMBL/GenBank/DDBJ whole genome shotgun (WGS) entry which is preliminary data.</text>
</comment>
<keyword evidence="6" id="KW-0206">Cytoskeleton</keyword>
<dbReference type="PANTHER" id="PTHR21281">
    <property type="entry name" value="CYTOCHROME B5 DOMAIN-CONTAINING PROTEIN 1"/>
    <property type="match status" value="1"/>
</dbReference>
<comment type="subcellular location">
    <subcellularLocation>
        <location evidence="1">Cytoplasm</location>
        <location evidence="1">Cytoskeleton</location>
        <location evidence="1">Cilium axoneme</location>
    </subcellularLocation>
</comment>
<dbReference type="PROSITE" id="PS50255">
    <property type="entry name" value="CYTOCHROME_B5_2"/>
    <property type="match status" value="1"/>
</dbReference>
<dbReference type="InterPro" id="IPR052320">
    <property type="entry name" value="Cytochrome_b5_domain"/>
</dbReference>
<feature type="domain" description="Cytochrome b5 heme-binding" evidence="11">
    <location>
        <begin position="8"/>
        <end position="77"/>
    </location>
</feature>
<dbReference type="InterPro" id="IPR001199">
    <property type="entry name" value="Cyt_B5-like_heme/steroid-bd"/>
</dbReference>
<comment type="function">
    <text evidence="10">Radial spoke stalk protein that binds heme under oxidizing conditions. Required for the coordinated beating of multiple cilia maybe by functioning in a redox signaling pathway.</text>
</comment>
<organism evidence="12 13">
    <name type="scientific">Zophobas morio</name>
    <dbReference type="NCBI Taxonomy" id="2755281"/>
    <lineage>
        <taxon>Eukaryota</taxon>
        <taxon>Metazoa</taxon>
        <taxon>Ecdysozoa</taxon>
        <taxon>Arthropoda</taxon>
        <taxon>Hexapoda</taxon>
        <taxon>Insecta</taxon>
        <taxon>Pterygota</taxon>
        <taxon>Neoptera</taxon>
        <taxon>Endopterygota</taxon>
        <taxon>Coleoptera</taxon>
        <taxon>Polyphaga</taxon>
        <taxon>Cucujiformia</taxon>
        <taxon>Tenebrionidae</taxon>
        <taxon>Zophobas</taxon>
    </lineage>
</organism>
<dbReference type="GO" id="GO:0005930">
    <property type="term" value="C:axoneme"/>
    <property type="evidence" value="ECO:0007669"/>
    <property type="project" value="UniProtKB-SubCell"/>
</dbReference>
<dbReference type="PANTHER" id="PTHR21281:SF0">
    <property type="entry name" value="CYTOCHROME B5 DOMAIN-CONTAINING PROTEIN 1"/>
    <property type="match status" value="1"/>
</dbReference>
<name>A0AA38HUZ8_9CUCU</name>
<gene>
    <name evidence="12" type="ORF">Zmor_025907</name>
</gene>
<comment type="similarity">
    <text evidence="8">Belongs to the cytochrome b5 family.</text>
</comment>
<dbReference type="InterPro" id="IPR036400">
    <property type="entry name" value="Cyt_B5-like_heme/steroid_sf"/>
</dbReference>
<evidence type="ECO:0000256" key="8">
    <source>
        <dbReference type="ARBA" id="ARBA00038168"/>
    </source>
</evidence>
<keyword evidence="13" id="KW-1185">Reference proteome</keyword>
<keyword evidence="3" id="KW-0349">Heme</keyword>
<dbReference type="EMBL" id="JALNTZ010000008">
    <property type="protein sequence ID" value="KAJ3643182.1"/>
    <property type="molecule type" value="Genomic_DNA"/>
</dbReference>
<evidence type="ECO:0000256" key="3">
    <source>
        <dbReference type="ARBA" id="ARBA00022617"/>
    </source>
</evidence>
<dbReference type="Gene3D" id="3.10.120.10">
    <property type="entry name" value="Cytochrome b5-like heme/steroid binding domain"/>
    <property type="match status" value="1"/>
</dbReference>
<dbReference type="SMART" id="SM01117">
    <property type="entry name" value="Cyt-b5"/>
    <property type="match status" value="1"/>
</dbReference>
<evidence type="ECO:0000256" key="2">
    <source>
        <dbReference type="ARBA" id="ARBA00022490"/>
    </source>
</evidence>
<evidence type="ECO:0000256" key="9">
    <source>
        <dbReference type="ARBA" id="ARBA00040649"/>
    </source>
</evidence>
<keyword evidence="2" id="KW-0963">Cytoplasm</keyword>
<protein>
    <recommendedName>
        <fullName evidence="9">Cytochrome b5 domain-containing protein 1</fullName>
    </recommendedName>
</protein>
<dbReference type="AlphaFoldDB" id="A0AA38HUZ8"/>
<evidence type="ECO:0000256" key="4">
    <source>
        <dbReference type="ARBA" id="ARBA00022723"/>
    </source>
</evidence>
<dbReference type="Pfam" id="PF00173">
    <property type="entry name" value="Cyt-b5"/>
    <property type="match status" value="1"/>
</dbReference>
<keyword evidence="7" id="KW-0966">Cell projection</keyword>
<evidence type="ECO:0000256" key="6">
    <source>
        <dbReference type="ARBA" id="ARBA00023212"/>
    </source>
</evidence>
<keyword evidence="5" id="KW-0408">Iron</keyword>
<dbReference type="SUPFAM" id="SSF55856">
    <property type="entry name" value="Cytochrome b5-like heme/steroid binding domain"/>
    <property type="match status" value="1"/>
</dbReference>
<evidence type="ECO:0000256" key="7">
    <source>
        <dbReference type="ARBA" id="ARBA00023273"/>
    </source>
</evidence>
<evidence type="ECO:0000313" key="12">
    <source>
        <dbReference type="EMBL" id="KAJ3643182.1"/>
    </source>
</evidence>
<accession>A0AA38HUZ8</accession>
<reference evidence="12" key="1">
    <citation type="journal article" date="2023" name="G3 (Bethesda)">
        <title>Whole genome assemblies of Zophobas morio and Tenebrio molitor.</title>
        <authorList>
            <person name="Kaur S."/>
            <person name="Stinson S.A."/>
            <person name="diCenzo G.C."/>
        </authorList>
    </citation>
    <scope>NUCLEOTIDE SEQUENCE</scope>
    <source>
        <strain evidence="12">QUZm001</strain>
    </source>
</reference>
<sequence>MSQPTISFPIFGPFEVILHNKPDDCWISFLGKVFDVTPLIKQYKRQDCVKPLIAFAGKDVSNWFDERTGDIQYRVHPITGVEVPYLPHGPLPETECEVPSTKWRPYENPPWWMSQKYQIGLLTKMVRPLKIINMLLAKEAIINVCCEDTFYRIAERYSIYNSETDSYTWVYLDNVIEMDKTMDENGIPDDREKMAELGIPKTFYIPSVFLYYKDDLKHLEDLSDDDHELDAEVCCTCAAIDKPKPFNLF</sequence>